<sequence length="455" mass="48559">MHVVRPDPHWWTSGVHGGRPLRDCLAEQDIKTLFLFLRDRGYSRSALAAASGLTETRVRSISQGKQLVTSYDVLLRIADGFGIDRGLLGVGSHVPTSDAKTDVRLRDPAAVPGFVGSLAALAVGPVPAELSEYAAVKHPAASGPPERVSAAHVDLVRAVCDKHRQIDATRGGGSCRDSAVSYIAWASGMLGSRFETQQTEGDFKVALSDMCQVAGWASHDLGDHAAARHYLTAGLVLAREVNELALIAGGFYRLGRVSIHLGRAQEALRLWQLGQIVAQDSGNLAAVAVLHANEAWAYAMLGAADRVSDSLARAQDELGRVDESKVPSWARFFLAPADLDGISGVIYGCLASHIEHRNRFAERAIDHAERSYATRGAGEERSRTFDAISITTGYVLDAQPDRAAAAGHQAVDMALATDSVRAADRLQAMASLARPYASHDGMIGVLERVDAMASA</sequence>
<protein>
    <recommendedName>
        <fullName evidence="1">HTH cro/C1-type domain-containing protein</fullName>
    </recommendedName>
</protein>
<dbReference type="RefSeq" id="WP_134119339.1">
    <property type="nucleotide sequence ID" value="NZ_SODF01000001.1"/>
</dbReference>
<dbReference type="EMBL" id="SODF01000001">
    <property type="protein sequence ID" value="TDW24136.1"/>
    <property type="molecule type" value="Genomic_DNA"/>
</dbReference>
<dbReference type="SUPFAM" id="SSF48452">
    <property type="entry name" value="TPR-like"/>
    <property type="match status" value="1"/>
</dbReference>
<evidence type="ECO:0000313" key="3">
    <source>
        <dbReference type="Proteomes" id="UP000295447"/>
    </source>
</evidence>
<keyword evidence="3" id="KW-1185">Reference proteome</keyword>
<accession>A0A4R8A1R0</accession>
<dbReference type="AlphaFoldDB" id="A0A4R8A1R0"/>
<dbReference type="PROSITE" id="PS50943">
    <property type="entry name" value="HTH_CROC1"/>
    <property type="match status" value="1"/>
</dbReference>
<evidence type="ECO:0000259" key="1">
    <source>
        <dbReference type="PROSITE" id="PS50943"/>
    </source>
</evidence>
<dbReference type="GO" id="GO:0003677">
    <property type="term" value="F:DNA binding"/>
    <property type="evidence" value="ECO:0007669"/>
    <property type="project" value="InterPro"/>
</dbReference>
<gene>
    <name evidence="2" type="ORF">EV650_3002</name>
</gene>
<dbReference type="InterPro" id="IPR001387">
    <property type="entry name" value="Cro/C1-type_HTH"/>
</dbReference>
<proteinExistence type="predicted"/>
<organism evidence="2 3">
    <name type="scientific">Kribbella kalugense</name>
    <dbReference type="NCBI Taxonomy" id="2512221"/>
    <lineage>
        <taxon>Bacteria</taxon>
        <taxon>Bacillati</taxon>
        <taxon>Actinomycetota</taxon>
        <taxon>Actinomycetes</taxon>
        <taxon>Propionibacteriales</taxon>
        <taxon>Kribbellaceae</taxon>
        <taxon>Kribbella</taxon>
    </lineage>
</organism>
<dbReference type="CDD" id="cd00093">
    <property type="entry name" value="HTH_XRE"/>
    <property type="match status" value="1"/>
</dbReference>
<reference evidence="2 3" key="1">
    <citation type="submission" date="2019-03" db="EMBL/GenBank/DDBJ databases">
        <title>Genomic Encyclopedia of Type Strains, Phase III (KMG-III): the genomes of soil and plant-associated and newly described type strains.</title>
        <authorList>
            <person name="Whitman W."/>
        </authorList>
    </citation>
    <scope>NUCLEOTIDE SEQUENCE [LARGE SCALE GENOMIC DNA]</scope>
    <source>
        <strain evidence="2 3">VKM Ac-2570</strain>
    </source>
</reference>
<dbReference type="SUPFAM" id="SSF47413">
    <property type="entry name" value="lambda repressor-like DNA-binding domains"/>
    <property type="match status" value="1"/>
</dbReference>
<dbReference type="InterPro" id="IPR011990">
    <property type="entry name" value="TPR-like_helical_dom_sf"/>
</dbReference>
<dbReference type="InterPro" id="IPR010982">
    <property type="entry name" value="Lambda_DNA-bd_dom_sf"/>
</dbReference>
<comment type="caution">
    <text evidence="2">The sequence shown here is derived from an EMBL/GenBank/DDBJ whole genome shotgun (WGS) entry which is preliminary data.</text>
</comment>
<feature type="domain" description="HTH cro/C1-type" evidence="1">
    <location>
        <begin position="40"/>
        <end position="88"/>
    </location>
</feature>
<dbReference type="OrthoDB" id="4517420at2"/>
<dbReference type="Gene3D" id="1.25.40.10">
    <property type="entry name" value="Tetratricopeptide repeat domain"/>
    <property type="match status" value="1"/>
</dbReference>
<name>A0A4R8A1R0_9ACTN</name>
<evidence type="ECO:0000313" key="2">
    <source>
        <dbReference type="EMBL" id="TDW24136.1"/>
    </source>
</evidence>
<dbReference type="Proteomes" id="UP000295447">
    <property type="component" value="Unassembled WGS sequence"/>
</dbReference>